<organism evidence="1 2">
    <name type="scientific">Desulfatibacillum aliphaticivorans</name>
    <dbReference type="NCBI Taxonomy" id="218208"/>
    <lineage>
        <taxon>Bacteria</taxon>
        <taxon>Pseudomonadati</taxon>
        <taxon>Thermodesulfobacteriota</taxon>
        <taxon>Desulfobacteria</taxon>
        <taxon>Desulfobacterales</taxon>
        <taxon>Desulfatibacillaceae</taxon>
        <taxon>Desulfatibacillum</taxon>
    </lineage>
</organism>
<name>B8FM05_DESAL</name>
<proteinExistence type="predicted"/>
<reference evidence="1 2" key="1">
    <citation type="journal article" date="2012" name="Environ. Microbiol.">
        <title>The genome sequence of Desulfatibacillum alkenivorans AK-01: a blueprint for anaerobic alkane oxidation.</title>
        <authorList>
            <person name="Callaghan A.V."/>
            <person name="Morris B.E."/>
            <person name="Pereira I.A."/>
            <person name="McInerney M.J."/>
            <person name="Austin R.N."/>
            <person name="Groves J.T."/>
            <person name="Kukor J.J."/>
            <person name="Suflita J.M."/>
            <person name="Young L.Y."/>
            <person name="Zylstra G.J."/>
            <person name="Wawrik B."/>
        </authorList>
    </citation>
    <scope>NUCLEOTIDE SEQUENCE [LARGE SCALE GENOMIC DNA]</scope>
    <source>
        <strain evidence="1 2">AK-01</strain>
    </source>
</reference>
<evidence type="ECO:0000313" key="2">
    <source>
        <dbReference type="Proteomes" id="UP000000739"/>
    </source>
</evidence>
<gene>
    <name evidence="1" type="ordered locus">Dalk_4053</name>
</gene>
<keyword evidence="2" id="KW-1185">Reference proteome</keyword>
<dbReference type="Proteomes" id="UP000000739">
    <property type="component" value="Chromosome"/>
</dbReference>
<dbReference type="HOGENOM" id="CLU_1508255_0_0_7"/>
<dbReference type="RefSeq" id="WP_015948786.1">
    <property type="nucleotide sequence ID" value="NC_011768.1"/>
</dbReference>
<evidence type="ECO:0000313" key="1">
    <source>
        <dbReference type="EMBL" id="ACL05738.1"/>
    </source>
</evidence>
<protein>
    <submittedName>
        <fullName evidence="1">Uncharacterized protein</fullName>
    </submittedName>
</protein>
<dbReference type="EMBL" id="CP001322">
    <property type="protein sequence ID" value="ACL05738.1"/>
    <property type="molecule type" value="Genomic_DNA"/>
</dbReference>
<sequence>MEKFCFAEYRHAVDGDWEEPDLPGGVELCMSWSPQKMDSRWCLCLVSYDEDAGIHETTEWADARLSQLLNSARNNYPPALAVSLHNVELEGHASKREYAESLSGHLEKLLQEQSTHPFILAEALVTDPGYLDKGDFVWVIRYKPETDKILWVSNDFFIFANPAEHFALTNQQKQALAG</sequence>
<dbReference type="KEGG" id="dal:Dalk_4053"/>
<accession>B8FM05</accession>
<dbReference type="AlphaFoldDB" id="B8FM05"/>